<organism evidence="1 2">
    <name type="scientific">Microcella alkalica</name>
    <dbReference type="NCBI Taxonomy" id="355930"/>
    <lineage>
        <taxon>Bacteria</taxon>
        <taxon>Bacillati</taxon>
        <taxon>Actinomycetota</taxon>
        <taxon>Actinomycetes</taxon>
        <taxon>Micrococcales</taxon>
        <taxon>Microbacteriaceae</taxon>
        <taxon>Microcella</taxon>
    </lineage>
</organism>
<dbReference type="RefSeq" id="WP_246335701.1">
    <property type="nucleotide sequence ID" value="NZ_BAAAOV010000001.1"/>
</dbReference>
<dbReference type="AlphaFoldDB" id="A0A839EHR8"/>
<evidence type="ECO:0000313" key="1">
    <source>
        <dbReference type="EMBL" id="MBA8848825.1"/>
    </source>
</evidence>
<reference evidence="1 2" key="1">
    <citation type="submission" date="2020-07" db="EMBL/GenBank/DDBJ databases">
        <title>Sequencing the genomes of 1000 actinobacteria strains.</title>
        <authorList>
            <person name="Klenk H.-P."/>
        </authorList>
    </citation>
    <scope>NUCLEOTIDE SEQUENCE [LARGE SCALE GENOMIC DNA]</scope>
    <source>
        <strain evidence="1 2">DSM 19663</strain>
    </source>
</reference>
<dbReference type="EMBL" id="JACGWX010000007">
    <property type="protein sequence ID" value="MBA8848825.1"/>
    <property type="molecule type" value="Genomic_DNA"/>
</dbReference>
<name>A0A839EHR8_9MICO</name>
<dbReference type="Pfam" id="PF12686">
    <property type="entry name" value="DUF3800"/>
    <property type="match status" value="1"/>
</dbReference>
<evidence type="ECO:0000313" key="2">
    <source>
        <dbReference type="Proteomes" id="UP000585905"/>
    </source>
</evidence>
<accession>A0A839EHR8</accession>
<comment type="caution">
    <text evidence="1">The sequence shown here is derived from an EMBL/GenBank/DDBJ whole genome shotgun (WGS) entry which is preliminary data.</text>
</comment>
<keyword evidence="2" id="KW-1185">Reference proteome</keyword>
<proteinExistence type="predicted"/>
<protein>
    <submittedName>
        <fullName evidence="1">Uncharacterized protein</fullName>
    </submittedName>
</protein>
<dbReference type="Proteomes" id="UP000585905">
    <property type="component" value="Unassembled WGS sequence"/>
</dbReference>
<gene>
    <name evidence="1" type="ORF">FHX53_002439</name>
</gene>
<sequence length="167" mass="18944">MNGQTRDLFMARIDELIRSARIGIVATVIRKPEFRDRRGSSLNPYEVALEFGLERVFLQLQARGQVGRKTFVVFEGRGKTEDKELELAFRRILDTTKMRGMAQTLDFMCVDKKTNSSGLQIADLVARPIGIHDLRPGQANHSWDVIEPKIVRGPSGRVRGYGLKIYP</sequence>
<dbReference type="InterPro" id="IPR024524">
    <property type="entry name" value="DUF3800"/>
</dbReference>